<sequence>MDVQKQLPTDSDNGSENDHEGGKLLPFNEVNERKHVKLSAKDVLYYSSKVKPFHLKPSAELRFQEGIELLPQQVFGIKCKIESRMLTPDTDYMCYLVFKLSEKCHGLHCPVSLRNVLQFKDKEIGLVCFRPTNQWNSHNTIWVPKRREDGWMEVRVWKFNSSSGLRNDRIPMHLKFITYEGTMSGLIVRGLEIQPMYQPPLPADQVKASTDQFDYDGEGSPTPRGRRRSRAMPGMILFYDILFSLCVMKCIYEKEVAVSEVVEG</sequence>
<dbReference type="Proteomes" id="UP000245207">
    <property type="component" value="Unassembled WGS sequence"/>
</dbReference>
<name>A0A2U1PFI7_ARTAN</name>
<dbReference type="GO" id="GO:0016301">
    <property type="term" value="F:kinase activity"/>
    <property type="evidence" value="ECO:0007669"/>
    <property type="project" value="UniProtKB-KW"/>
</dbReference>
<dbReference type="PANTHER" id="PTHR32278:SF149">
    <property type="entry name" value="PHLOEM PROTEIN"/>
    <property type="match status" value="1"/>
</dbReference>
<organism evidence="2 3">
    <name type="scientific">Artemisia annua</name>
    <name type="common">Sweet wormwood</name>
    <dbReference type="NCBI Taxonomy" id="35608"/>
    <lineage>
        <taxon>Eukaryota</taxon>
        <taxon>Viridiplantae</taxon>
        <taxon>Streptophyta</taxon>
        <taxon>Embryophyta</taxon>
        <taxon>Tracheophyta</taxon>
        <taxon>Spermatophyta</taxon>
        <taxon>Magnoliopsida</taxon>
        <taxon>eudicotyledons</taxon>
        <taxon>Gunneridae</taxon>
        <taxon>Pentapetalae</taxon>
        <taxon>asterids</taxon>
        <taxon>campanulids</taxon>
        <taxon>Asterales</taxon>
        <taxon>Asteraceae</taxon>
        <taxon>Asteroideae</taxon>
        <taxon>Anthemideae</taxon>
        <taxon>Artemisiinae</taxon>
        <taxon>Artemisia</taxon>
    </lineage>
</organism>
<dbReference type="EMBL" id="PKPP01001220">
    <property type="protein sequence ID" value="PWA84515.1"/>
    <property type="molecule type" value="Genomic_DNA"/>
</dbReference>
<dbReference type="InterPro" id="IPR025886">
    <property type="entry name" value="PP2-like"/>
</dbReference>
<evidence type="ECO:0000313" key="2">
    <source>
        <dbReference type="EMBL" id="PWA84515.1"/>
    </source>
</evidence>
<dbReference type="OrthoDB" id="1738069at2759"/>
<protein>
    <submittedName>
        <fullName evidence="2">Serine/threonine-protein kinase, active site protein</fullName>
    </submittedName>
</protein>
<keyword evidence="2" id="KW-0808">Transferase</keyword>
<keyword evidence="2" id="KW-0418">Kinase</keyword>
<proteinExistence type="predicted"/>
<dbReference type="Pfam" id="PF14299">
    <property type="entry name" value="PP2"/>
    <property type="match status" value="1"/>
</dbReference>
<feature type="region of interest" description="Disordered" evidence="1">
    <location>
        <begin position="1"/>
        <end position="26"/>
    </location>
</feature>
<dbReference type="PANTHER" id="PTHR32278">
    <property type="entry name" value="F-BOX DOMAIN-CONTAINING PROTEIN"/>
    <property type="match status" value="1"/>
</dbReference>
<dbReference type="AlphaFoldDB" id="A0A2U1PFI7"/>
<reference evidence="2 3" key="1">
    <citation type="journal article" date="2018" name="Mol. Plant">
        <title>The genome of Artemisia annua provides insight into the evolution of Asteraceae family and artemisinin biosynthesis.</title>
        <authorList>
            <person name="Shen Q."/>
            <person name="Zhang L."/>
            <person name="Liao Z."/>
            <person name="Wang S."/>
            <person name="Yan T."/>
            <person name="Shi P."/>
            <person name="Liu M."/>
            <person name="Fu X."/>
            <person name="Pan Q."/>
            <person name="Wang Y."/>
            <person name="Lv Z."/>
            <person name="Lu X."/>
            <person name="Zhang F."/>
            <person name="Jiang W."/>
            <person name="Ma Y."/>
            <person name="Chen M."/>
            <person name="Hao X."/>
            <person name="Li L."/>
            <person name="Tang Y."/>
            <person name="Lv G."/>
            <person name="Zhou Y."/>
            <person name="Sun X."/>
            <person name="Brodelius P.E."/>
            <person name="Rose J.K.C."/>
            <person name="Tang K."/>
        </authorList>
    </citation>
    <scope>NUCLEOTIDE SEQUENCE [LARGE SCALE GENOMIC DNA]</scope>
    <source>
        <strain evidence="3">cv. Huhao1</strain>
        <tissue evidence="2">Leaf</tissue>
    </source>
</reference>
<comment type="caution">
    <text evidence="2">The sequence shown here is derived from an EMBL/GenBank/DDBJ whole genome shotgun (WGS) entry which is preliminary data.</text>
</comment>
<feature type="compositionally biased region" description="Polar residues" evidence="1">
    <location>
        <begin position="1"/>
        <end position="14"/>
    </location>
</feature>
<dbReference type="STRING" id="35608.A0A2U1PFI7"/>
<accession>A0A2U1PFI7</accession>
<gene>
    <name evidence="2" type="ORF">CTI12_AA117950</name>
</gene>
<evidence type="ECO:0000256" key="1">
    <source>
        <dbReference type="SAM" id="MobiDB-lite"/>
    </source>
</evidence>
<evidence type="ECO:0000313" key="3">
    <source>
        <dbReference type="Proteomes" id="UP000245207"/>
    </source>
</evidence>
<keyword evidence="3" id="KW-1185">Reference proteome</keyword>